<dbReference type="Gene3D" id="3.40.1000.10">
    <property type="entry name" value="Mog1/PsbP, alpha/beta/alpha sandwich"/>
    <property type="match status" value="1"/>
</dbReference>
<gene>
    <name evidence="2" type="ORF">C4541_11095</name>
</gene>
<dbReference type="Proteomes" id="UP000266426">
    <property type="component" value="Unassembled WGS sequence"/>
</dbReference>
<evidence type="ECO:0000313" key="2">
    <source>
        <dbReference type="EMBL" id="RJP57015.1"/>
    </source>
</evidence>
<proteinExistence type="predicted"/>
<organism evidence="2 3">
    <name type="scientific">Candidatus Auribacter fodinae</name>
    <dbReference type="NCBI Taxonomy" id="2093366"/>
    <lineage>
        <taxon>Bacteria</taxon>
        <taxon>Pseudomonadati</taxon>
        <taxon>Candidatus Auribacterota</taxon>
        <taxon>Candidatus Auribacteria</taxon>
        <taxon>Candidatus Auribacterales</taxon>
        <taxon>Candidatus Auribacteraceae</taxon>
        <taxon>Candidatus Auribacter</taxon>
    </lineage>
</organism>
<dbReference type="AlphaFoldDB" id="A0A3A4QSP5"/>
<name>A0A3A4QSP5_9BACT</name>
<dbReference type="EMBL" id="QZJZ01000087">
    <property type="protein sequence ID" value="RJP57015.1"/>
    <property type="molecule type" value="Genomic_DNA"/>
</dbReference>
<sequence length="181" mass="21029">MRTWIVPCMLLAVSLCVTGCAAKKPEFIYGTYEYQPLGFSLRIPDEWRAELIDEEEPTPRHASLKITDPDNEAVILFTATRTEMSPKQAAFMDIEQYRADSRKRLIPIIQEPWETGGLKGYFVENTLECMDMSLFQRRVYIDNYPVLYVVILQAPEKELAEIYMPYFDEIIDSLELSLVKE</sequence>
<comment type="caution">
    <text evidence="2">The sequence shown here is derived from an EMBL/GenBank/DDBJ whole genome shotgun (WGS) entry which is preliminary data.</text>
</comment>
<feature type="signal peptide" evidence="1">
    <location>
        <begin position="1"/>
        <end position="19"/>
    </location>
</feature>
<evidence type="ECO:0008006" key="4">
    <source>
        <dbReference type="Google" id="ProtNLM"/>
    </source>
</evidence>
<evidence type="ECO:0000256" key="1">
    <source>
        <dbReference type="SAM" id="SignalP"/>
    </source>
</evidence>
<protein>
    <recommendedName>
        <fullName evidence="4">PsbP C-terminal domain-containing protein</fullName>
    </recommendedName>
</protein>
<accession>A0A3A4QSP5</accession>
<feature type="chain" id="PRO_5017206189" description="PsbP C-terminal domain-containing protein" evidence="1">
    <location>
        <begin position="20"/>
        <end position="181"/>
    </location>
</feature>
<keyword evidence="1" id="KW-0732">Signal</keyword>
<evidence type="ECO:0000313" key="3">
    <source>
        <dbReference type="Proteomes" id="UP000266426"/>
    </source>
</evidence>
<reference evidence="2 3" key="1">
    <citation type="journal article" date="2017" name="ISME J.">
        <title>Energy and carbon metabolisms in a deep terrestrial subsurface fluid microbial community.</title>
        <authorList>
            <person name="Momper L."/>
            <person name="Jungbluth S.P."/>
            <person name="Lee M.D."/>
            <person name="Amend J.P."/>
        </authorList>
    </citation>
    <scope>NUCLEOTIDE SEQUENCE [LARGE SCALE GENOMIC DNA]</scope>
    <source>
        <strain evidence="2">SURF_26</strain>
    </source>
</reference>